<dbReference type="InParanoid" id="A0A0C3MWK9"/>
<protein>
    <submittedName>
        <fullName evidence="3">Uncharacterized protein</fullName>
    </submittedName>
</protein>
<reference evidence="4" key="2">
    <citation type="submission" date="2015-01" db="EMBL/GenBank/DDBJ databases">
        <title>Evolutionary Origins and Diversification of the Mycorrhizal Mutualists.</title>
        <authorList>
            <consortium name="DOE Joint Genome Institute"/>
            <consortium name="Mycorrhizal Genomics Consortium"/>
            <person name="Kohler A."/>
            <person name="Kuo A."/>
            <person name="Nagy L.G."/>
            <person name="Floudas D."/>
            <person name="Copeland A."/>
            <person name="Barry K.W."/>
            <person name="Cichocki N."/>
            <person name="Veneault-Fourrey C."/>
            <person name="LaButti K."/>
            <person name="Lindquist E.A."/>
            <person name="Lipzen A."/>
            <person name="Lundell T."/>
            <person name="Morin E."/>
            <person name="Murat C."/>
            <person name="Riley R."/>
            <person name="Ohm R."/>
            <person name="Sun H."/>
            <person name="Tunlid A."/>
            <person name="Henrissat B."/>
            <person name="Grigoriev I.V."/>
            <person name="Hibbett D.S."/>
            <person name="Martin F."/>
        </authorList>
    </citation>
    <scope>NUCLEOTIDE SEQUENCE [LARGE SCALE GENOMIC DNA]</scope>
    <source>
        <strain evidence="4">Marx 270</strain>
    </source>
</reference>
<feature type="region of interest" description="Disordered" evidence="2">
    <location>
        <begin position="241"/>
        <end position="323"/>
    </location>
</feature>
<sequence length="566" mass="62878">MSANHAPHLSQLIRAATPDPIEAEKASLREKFVAASVALVAEAKCLPGDKEELWEEKVMWMRRWEQRTGEVFPLVERGRALGIDTKIDMADGPMVAEADEAYERWVSEEIAQGRADEDVRMEEEASQVVEEQAPQPEESLEAIYEWVADWDQTWAGIYSWWKYVDENEISIPKVRNANLCDMTKESAMEQNEVILAVIAIADLRRPEGQQRFHIDDVFEDYQEQVEERARLEAERLAKAPSMCTRGQAARGEGQDHAPEDTEGNLSRGAACSTGGGSGSTSKGKGKQKATSEEDELADDIDDDEGDSEGEGKPGPSAKRPCVAGDNEPCETCAQVNLRCVGEPESSCKWCQKAKCKCSRSCGVGRKRKNSSTVREAGPSHKRVRSITTSKAAPAEPATKPAKKLTLKILARKWQPDPTPTRSPTPQPTPSPHDPSPSPHLFLHGATPMPGPSTLPAPVDEPQTEFEPFFVIATGLLNEPGGVEESVQSNTPSGAEIPEVENPHERSTASFVKRLRVLEARAEDEEFELEQIYQLLEMLARWVTHRIETARARWEELRRLKDDLRDL</sequence>
<accession>A0A0C3MWK9</accession>
<dbReference type="HOGENOM" id="CLU_035057_2_0_1"/>
<name>A0A0C3MWK9_PISTI</name>
<feature type="coiled-coil region" evidence="1">
    <location>
        <begin position="514"/>
        <end position="566"/>
    </location>
</feature>
<evidence type="ECO:0000313" key="4">
    <source>
        <dbReference type="Proteomes" id="UP000054217"/>
    </source>
</evidence>
<dbReference type="Proteomes" id="UP000054217">
    <property type="component" value="Unassembled WGS sequence"/>
</dbReference>
<organism evidence="3 4">
    <name type="scientific">Pisolithus tinctorius Marx 270</name>
    <dbReference type="NCBI Taxonomy" id="870435"/>
    <lineage>
        <taxon>Eukaryota</taxon>
        <taxon>Fungi</taxon>
        <taxon>Dikarya</taxon>
        <taxon>Basidiomycota</taxon>
        <taxon>Agaricomycotina</taxon>
        <taxon>Agaricomycetes</taxon>
        <taxon>Agaricomycetidae</taxon>
        <taxon>Boletales</taxon>
        <taxon>Sclerodermatineae</taxon>
        <taxon>Pisolithaceae</taxon>
        <taxon>Pisolithus</taxon>
    </lineage>
</organism>
<feature type="region of interest" description="Disordered" evidence="2">
    <location>
        <begin position="482"/>
        <end position="504"/>
    </location>
</feature>
<feature type="compositionally biased region" description="Acidic residues" evidence="2">
    <location>
        <begin position="292"/>
        <end position="308"/>
    </location>
</feature>
<dbReference type="EMBL" id="KN832182">
    <property type="protein sequence ID" value="KIN93319.1"/>
    <property type="molecule type" value="Genomic_DNA"/>
</dbReference>
<feature type="compositionally biased region" description="Low complexity" evidence="2">
    <location>
        <begin position="387"/>
        <end position="399"/>
    </location>
</feature>
<evidence type="ECO:0000256" key="2">
    <source>
        <dbReference type="SAM" id="MobiDB-lite"/>
    </source>
</evidence>
<feature type="region of interest" description="Disordered" evidence="2">
    <location>
        <begin position="361"/>
        <end position="454"/>
    </location>
</feature>
<dbReference type="AlphaFoldDB" id="A0A0C3MWK9"/>
<proteinExistence type="predicted"/>
<keyword evidence="1" id="KW-0175">Coiled coil</keyword>
<evidence type="ECO:0000313" key="3">
    <source>
        <dbReference type="EMBL" id="KIN93319.1"/>
    </source>
</evidence>
<keyword evidence="4" id="KW-1185">Reference proteome</keyword>
<reference evidence="3 4" key="1">
    <citation type="submission" date="2014-04" db="EMBL/GenBank/DDBJ databases">
        <authorList>
            <consortium name="DOE Joint Genome Institute"/>
            <person name="Kuo A."/>
            <person name="Kohler A."/>
            <person name="Costa M.D."/>
            <person name="Nagy L.G."/>
            <person name="Floudas D."/>
            <person name="Copeland A."/>
            <person name="Barry K.W."/>
            <person name="Cichocki N."/>
            <person name="Veneault-Fourrey C."/>
            <person name="LaButti K."/>
            <person name="Lindquist E.A."/>
            <person name="Lipzen A."/>
            <person name="Lundell T."/>
            <person name="Morin E."/>
            <person name="Murat C."/>
            <person name="Sun H."/>
            <person name="Tunlid A."/>
            <person name="Henrissat B."/>
            <person name="Grigoriev I.V."/>
            <person name="Hibbett D.S."/>
            <person name="Martin F."/>
            <person name="Nordberg H.P."/>
            <person name="Cantor M.N."/>
            <person name="Hua S.X."/>
        </authorList>
    </citation>
    <scope>NUCLEOTIDE SEQUENCE [LARGE SCALE GENOMIC DNA]</scope>
    <source>
        <strain evidence="3 4">Marx 270</strain>
    </source>
</reference>
<gene>
    <name evidence="3" type="ORF">M404DRAFT_36198</name>
</gene>
<evidence type="ECO:0000256" key="1">
    <source>
        <dbReference type="SAM" id="Coils"/>
    </source>
</evidence>
<feature type="compositionally biased region" description="Pro residues" evidence="2">
    <location>
        <begin position="416"/>
        <end position="437"/>
    </location>
</feature>